<dbReference type="EMBL" id="AAUW01000029">
    <property type="protein sequence ID" value="EAV40506.1"/>
    <property type="molecule type" value="Genomic_DNA"/>
</dbReference>
<name>A0P335_ROSAI</name>
<reference evidence="5 6" key="1">
    <citation type="submission" date="2006-05" db="EMBL/GenBank/DDBJ databases">
        <authorList>
            <person name="King G."/>
            <person name="Ferriera S."/>
            <person name="Johnson J."/>
            <person name="Kravitz S."/>
            <person name="Beeson K."/>
            <person name="Sutton G."/>
            <person name="Rogers Y.-H."/>
            <person name="Friedman R."/>
            <person name="Frazier M."/>
            <person name="Venter J.C."/>
        </authorList>
    </citation>
    <scope>NUCLEOTIDE SEQUENCE [LARGE SCALE GENOMIC DNA]</scope>
    <source>
        <strain evidence="6">ATCC 25650 / DSM 13394 / JCM 20685 / NBRC 16684 / NCIMB 2208 / IAM 12614 / B1</strain>
    </source>
</reference>
<feature type="domain" description="Transposase IS66 central" evidence="1">
    <location>
        <begin position="181"/>
        <end position="468"/>
    </location>
</feature>
<dbReference type="eggNOG" id="COG4372">
    <property type="taxonomic scope" value="Bacteria"/>
</dbReference>
<dbReference type="Pfam" id="PF03050">
    <property type="entry name" value="DDE_Tnp_IS66"/>
    <property type="match status" value="1"/>
</dbReference>
<dbReference type="InterPro" id="IPR024463">
    <property type="entry name" value="Transposase_TnpC_homeodom"/>
</dbReference>
<proteinExistence type="predicted"/>
<evidence type="ECO:0000259" key="1">
    <source>
        <dbReference type="Pfam" id="PF03050"/>
    </source>
</evidence>
<evidence type="ECO:0000313" key="6">
    <source>
        <dbReference type="Proteomes" id="UP000004848"/>
    </source>
</evidence>
<evidence type="ECO:0000259" key="4">
    <source>
        <dbReference type="Pfam" id="PF13817"/>
    </source>
</evidence>
<dbReference type="InterPro" id="IPR024474">
    <property type="entry name" value="Znf_dom_IS66"/>
</dbReference>
<evidence type="ECO:0000313" key="5">
    <source>
        <dbReference type="EMBL" id="EAV40506.1"/>
    </source>
</evidence>
<dbReference type="InterPro" id="IPR039552">
    <property type="entry name" value="IS66_C"/>
</dbReference>
<gene>
    <name evidence="5" type="ORF">SIAM614_21502</name>
</gene>
<dbReference type="AlphaFoldDB" id="A0P335"/>
<protein>
    <submittedName>
        <fullName evidence="5">Transposase and inactivated derivative</fullName>
    </submittedName>
</protein>
<dbReference type="InterPro" id="IPR052344">
    <property type="entry name" value="Transposase-related"/>
</dbReference>
<accession>A0P335</accession>
<evidence type="ECO:0000259" key="3">
    <source>
        <dbReference type="Pfam" id="PF13007"/>
    </source>
</evidence>
<feature type="domain" description="Transposase IS66 zinc-finger binding" evidence="2">
    <location>
        <begin position="121"/>
        <end position="166"/>
    </location>
</feature>
<dbReference type="Pfam" id="PF13005">
    <property type="entry name" value="zf-IS66"/>
    <property type="match status" value="1"/>
</dbReference>
<dbReference type="NCBIfam" id="NF033517">
    <property type="entry name" value="transpos_IS66"/>
    <property type="match status" value="1"/>
</dbReference>
<evidence type="ECO:0000259" key="2">
    <source>
        <dbReference type="Pfam" id="PF13005"/>
    </source>
</evidence>
<dbReference type="Pfam" id="PF13007">
    <property type="entry name" value="LZ_Tnp_IS66"/>
    <property type="match status" value="1"/>
</dbReference>
<sequence>MGMSSAVASLPDDIDALRALCARQAEELARQSGQLQARDSLIDRLKEQLAVLRRARFGKSSEKIERDIAQLELALEEIEAAEAEAPLAATPGRVEAPKIKPARQPLPDHLPRHEIVHDLGERSCPCCGGCEFLKSGVGITEVLDYVPASFRVVRHVQPRFVCKGCDAEVTAAMPSLPIERGKPGPGLVAHVLTAKYCDHLPLYRQSEIYAREGVELARSTMADWVGRANSLMAPLIEALRGHVFAGDRLHGDDTPVPVLAPGKGKTKTGRLWTYVREGRPYGSETPPAVCNFYSPDRRGEHPQAHLKDFQGILHADGYAGFKELYEAKPPKVLEAACMAHVRRKFFDLTGNGPAPIAEEALQRIGALYDIEKAIRGSPPDERLKLRQTKSKPMFEALQKWLKTRLAEVSGKSGTAEAIRYALNRRQALGRFLEDGTIEIDNNAAERSIRPIALGRKNWLFAGSDKGGDRAAGILSLIETAKLNGFDPEAYLRDVLTRIADHPINQIGDLLPWKIRETTSDVRDPSLGSPAGNP</sequence>
<organism evidence="5 6">
    <name type="scientific">Roseibium aggregatum (strain ATCC 25650 / DSM 13394 / JCM 20685 / NBRC 16684 / NCIMB 2208 / IAM 12614 / B1)</name>
    <name type="common">Stappia aggregata</name>
    <dbReference type="NCBI Taxonomy" id="384765"/>
    <lineage>
        <taxon>Bacteria</taxon>
        <taxon>Pseudomonadati</taxon>
        <taxon>Pseudomonadota</taxon>
        <taxon>Alphaproteobacteria</taxon>
        <taxon>Hyphomicrobiales</taxon>
        <taxon>Stappiaceae</taxon>
        <taxon>Roseibium</taxon>
    </lineage>
</organism>
<feature type="domain" description="Transposase TnpC homeodomain" evidence="3">
    <location>
        <begin position="44"/>
        <end position="115"/>
    </location>
</feature>
<dbReference type="PANTHER" id="PTHR33678:SF1">
    <property type="entry name" value="BLL1576 PROTEIN"/>
    <property type="match status" value="1"/>
</dbReference>
<dbReference type="InterPro" id="IPR004291">
    <property type="entry name" value="Transposase_IS66_central"/>
</dbReference>
<feature type="domain" description="Transposase IS66 C-terminal" evidence="4">
    <location>
        <begin position="475"/>
        <end position="512"/>
    </location>
</feature>
<dbReference type="Proteomes" id="UP000004848">
    <property type="component" value="Unassembled WGS sequence"/>
</dbReference>
<comment type="caution">
    <text evidence="5">The sequence shown here is derived from an EMBL/GenBank/DDBJ whole genome shotgun (WGS) entry which is preliminary data.</text>
</comment>
<dbReference type="Pfam" id="PF13817">
    <property type="entry name" value="DDE_Tnp_IS66_C"/>
    <property type="match status" value="1"/>
</dbReference>
<dbReference type="PANTHER" id="PTHR33678">
    <property type="entry name" value="BLL1576 PROTEIN"/>
    <property type="match status" value="1"/>
</dbReference>